<dbReference type="RefSeq" id="WP_231113739.1">
    <property type="nucleotide sequence ID" value="NZ_CP045484.1"/>
</dbReference>
<dbReference type="Proteomes" id="UP000582213">
    <property type="component" value="Unassembled WGS sequence"/>
</dbReference>
<evidence type="ECO:0000313" key="2">
    <source>
        <dbReference type="Proteomes" id="UP000582213"/>
    </source>
</evidence>
<reference evidence="1 2" key="1">
    <citation type="submission" date="2020-08" db="EMBL/GenBank/DDBJ databases">
        <title>Genomic Encyclopedia of Type Strains, Phase IV (KMG-IV): sequencing the most valuable type-strain genomes for metagenomic binning, comparative biology and taxonomic classification.</title>
        <authorList>
            <person name="Goeker M."/>
        </authorList>
    </citation>
    <scope>NUCLEOTIDE SEQUENCE [LARGE SCALE GENOMIC DNA]</scope>
    <source>
        <strain evidence="1 2">DSM 12421</strain>
    </source>
</reference>
<dbReference type="EMBL" id="JACHFY010000016">
    <property type="protein sequence ID" value="MBB5254490.1"/>
    <property type="molecule type" value="Genomic_DNA"/>
</dbReference>
<accession>A0A7J9RWE1</accession>
<dbReference type="AlphaFoldDB" id="A0A7J9RWE1"/>
<gene>
    <name evidence="1" type="ORF">HNQ62_002264</name>
</gene>
<proteinExistence type="predicted"/>
<name>A0A7J9RWE1_SULOH</name>
<evidence type="ECO:0000313" key="1">
    <source>
        <dbReference type="EMBL" id="MBB5254490.1"/>
    </source>
</evidence>
<sequence length="143" mass="16562">MISISKPSIIIAPYYVIKTLKEWDLIIHNEKIISEQIVITLSKNICEEKVIAINSFDLSSKLFQKKLIAECGKDHKTDFSYVKIRELTSNIPKVMYKSEAEKLGLPYSNLNISVDFYISLFKNASKIEIETYEKLREVVKKLK</sequence>
<protein>
    <submittedName>
        <fullName evidence="1">Uncharacterized protein</fullName>
    </submittedName>
</protein>
<dbReference type="GeneID" id="42800687"/>
<organism evidence="1 2">
    <name type="scientific">Sulfurisphaera ohwakuensis</name>
    <dbReference type="NCBI Taxonomy" id="69656"/>
    <lineage>
        <taxon>Archaea</taxon>
        <taxon>Thermoproteota</taxon>
        <taxon>Thermoprotei</taxon>
        <taxon>Sulfolobales</taxon>
        <taxon>Sulfolobaceae</taxon>
        <taxon>Sulfurisphaera</taxon>
    </lineage>
</organism>
<comment type="caution">
    <text evidence="1">The sequence shown here is derived from an EMBL/GenBank/DDBJ whole genome shotgun (WGS) entry which is preliminary data.</text>
</comment>